<accession>A0ABY3XXS7</accession>
<evidence type="ECO:0000256" key="1">
    <source>
        <dbReference type="SAM" id="MobiDB-lite"/>
    </source>
</evidence>
<feature type="compositionally biased region" description="Low complexity" evidence="1">
    <location>
        <begin position="450"/>
        <end position="463"/>
    </location>
</feature>
<keyword evidence="3" id="KW-1185">Reference proteome</keyword>
<reference evidence="2 3" key="1">
    <citation type="journal article" date="2023" name="Microbiol. Spectr.">
        <title>Synergy between Genome Mining, Metabolomics, and Bioinformatics Uncovers Antibacterial Chlorinated Carbazole Alkaloids and Their Biosynthetic Gene Cluster from Streptomyces tubbatahanensis sp. nov., a Novel Actinomycete Isolated from Sulu Sea, Philippines.</title>
        <authorList>
            <person name="Tenebro C.P."/>
            <person name="Trono D.J.V.L."/>
            <person name="Balida L.A.P."/>
            <person name="Bayog L.K.A."/>
            <person name="Bruna J.R."/>
            <person name="Sabido E.M."/>
            <person name="Caspe D.P.C."/>
            <person name="de Los Santos E.L.C."/>
            <person name="Saludes J.P."/>
            <person name="Dalisay D.S."/>
        </authorList>
    </citation>
    <scope>NUCLEOTIDE SEQUENCE [LARGE SCALE GENOMIC DNA]</scope>
    <source>
        <strain evidence="2 3">DSD3025</strain>
    </source>
</reference>
<feature type="compositionally biased region" description="Basic and acidic residues" evidence="1">
    <location>
        <begin position="520"/>
        <end position="529"/>
    </location>
</feature>
<protein>
    <submittedName>
        <fullName evidence="2">Uncharacterized protein</fullName>
    </submittedName>
</protein>
<feature type="compositionally biased region" description="Basic and acidic residues" evidence="1">
    <location>
        <begin position="555"/>
        <end position="569"/>
    </location>
</feature>
<dbReference type="Proteomes" id="UP001202244">
    <property type="component" value="Chromosome"/>
</dbReference>
<feature type="compositionally biased region" description="Pro residues" evidence="1">
    <location>
        <begin position="357"/>
        <end position="375"/>
    </location>
</feature>
<gene>
    <name evidence="2" type="ORF">MMF93_24865</name>
</gene>
<feature type="region of interest" description="Disordered" evidence="1">
    <location>
        <begin position="1"/>
        <end position="22"/>
    </location>
</feature>
<feature type="compositionally biased region" description="Basic and acidic residues" evidence="1">
    <location>
        <begin position="493"/>
        <end position="503"/>
    </location>
</feature>
<evidence type="ECO:0000313" key="2">
    <source>
        <dbReference type="EMBL" id="UNS99329.1"/>
    </source>
</evidence>
<name>A0ABY3XXS7_9ACTN</name>
<organism evidence="2 3">
    <name type="scientific">Streptomyces tubbatahanensis</name>
    <dbReference type="NCBI Taxonomy" id="2923272"/>
    <lineage>
        <taxon>Bacteria</taxon>
        <taxon>Bacillati</taxon>
        <taxon>Actinomycetota</taxon>
        <taxon>Actinomycetes</taxon>
        <taxon>Kitasatosporales</taxon>
        <taxon>Streptomycetaceae</taxon>
        <taxon>Streptomyces</taxon>
    </lineage>
</organism>
<feature type="compositionally biased region" description="Low complexity" evidence="1">
    <location>
        <begin position="409"/>
        <end position="442"/>
    </location>
</feature>
<dbReference type="EMBL" id="CP093846">
    <property type="protein sequence ID" value="UNS99329.1"/>
    <property type="molecule type" value="Genomic_DNA"/>
</dbReference>
<sequence>MGGTDGGGAPKPGAPDLDNPSAGANIAMRDLARYGLVTSPYAVLYLPGATTDFEKKPLGELLDMVRTAKPSDLETVANALYNASKAIKSAGSWLQTEAERAEWEGEAERACKKWAVQLGKNTQHMGGYAETVSTELSVMSLGLAGTQGSMPKDEEVEIRDVEEIPKDKRNEDNPKYKQYKKNHNAALIQMNRIASYYDVSSRNMAVAEGMIPQFEQMPNIGVPPPRNEVSGPGGGPAIPHESMRARNGAETVVPGSAVTPAETGGGGSDGGVTSVPHGGIAPPVHNVVHPDAGVSTAIDTVSTPPAPVDPVQAHSTPHGPSGPGPTTTGPGQPPTLPGPLPQTGRSTGPGMTKSPGPMRPSPAPMRPGPVPPPPTGRQTTGPTGRSPVTGLPTNAASRDPQGTGGRTGPMGRPGMMHPGMTNPNNGTSNAGRGTGSGTARASQPGGIVGGTPSRATPRPTSPGIPRGTVVGTEGGAPARRAPMGVPPIGSRASETKSKKDSQGRRVASTPGGIVGTPRKQGSDRRRGSREFTSGGSGLVREDGEDASSTDGISRPPEDNRATRSDDPAAREAPPARRPNSVPPVIE</sequence>
<feature type="region of interest" description="Disordered" evidence="1">
    <location>
        <begin position="247"/>
        <end position="586"/>
    </location>
</feature>
<evidence type="ECO:0000313" key="3">
    <source>
        <dbReference type="Proteomes" id="UP001202244"/>
    </source>
</evidence>
<feature type="compositionally biased region" description="Low complexity" evidence="1">
    <location>
        <begin position="314"/>
        <end position="330"/>
    </location>
</feature>
<dbReference type="RefSeq" id="WP_242754931.1">
    <property type="nucleotide sequence ID" value="NZ_CP093846.1"/>
</dbReference>
<feature type="compositionally biased region" description="Gly residues" evidence="1">
    <location>
        <begin position="1"/>
        <end position="10"/>
    </location>
</feature>
<feature type="compositionally biased region" description="Pro residues" evidence="1">
    <location>
        <begin position="331"/>
        <end position="340"/>
    </location>
</feature>
<proteinExistence type="predicted"/>
<feature type="compositionally biased region" description="Low complexity" evidence="1">
    <location>
        <begin position="376"/>
        <end position="387"/>
    </location>
</feature>